<dbReference type="PANTHER" id="PTHR30329">
    <property type="entry name" value="STATOR ELEMENT OF FLAGELLAR MOTOR COMPLEX"/>
    <property type="match status" value="1"/>
</dbReference>
<dbReference type="EMBL" id="FNCI01000004">
    <property type="protein sequence ID" value="SDG09944.1"/>
    <property type="molecule type" value="Genomic_DNA"/>
</dbReference>
<evidence type="ECO:0000313" key="10">
    <source>
        <dbReference type="EMBL" id="SDG09944.1"/>
    </source>
</evidence>
<dbReference type="SUPFAM" id="SSF103088">
    <property type="entry name" value="OmpA-like"/>
    <property type="match status" value="1"/>
</dbReference>
<evidence type="ECO:0000313" key="11">
    <source>
        <dbReference type="Proteomes" id="UP000198641"/>
    </source>
</evidence>
<dbReference type="InterPro" id="IPR036737">
    <property type="entry name" value="OmpA-like_sf"/>
</dbReference>
<protein>
    <submittedName>
        <fullName evidence="10">Chemotaxis protein MotB</fullName>
    </submittedName>
</protein>
<keyword evidence="11" id="KW-1185">Reference proteome</keyword>
<keyword evidence="3" id="KW-1003">Cell membrane</keyword>
<dbReference type="InterPro" id="IPR050330">
    <property type="entry name" value="Bact_OuterMem_StrucFunc"/>
</dbReference>
<dbReference type="InterPro" id="IPR006665">
    <property type="entry name" value="OmpA-like"/>
</dbReference>
<dbReference type="RefSeq" id="WP_092524914.1">
    <property type="nucleotide sequence ID" value="NZ_FNCI01000004.1"/>
</dbReference>
<dbReference type="Pfam" id="PF00691">
    <property type="entry name" value="OmpA"/>
    <property type="match status" value="1"/>
</dbReference>
<sequence>MADSDDALLPGAGQANKDSDGENWLTSYLDVLTLLITLFVLLISMSGGEAGDATSSQATATPSFSPLAKVGERQAGILPRQGDGVNAAFDDLAVDGVVVARHAQGTMLRIADHLLFDSASASLTPSGEATLAQLTDKLSAFPGRISVEGHSDNRPITTSRYPSNWELSSARASAVLRFLTQQGIDATRLRAIGYADTKPLSSNDDAQGRASNRRVELVLHND</sequence>
<dbReference type="Pfam" id="PF13677">
    <property type="entry name" value="MotB_plug"/>
    <property type="match status" value="1"/>
</dbReference>
<dbReference type="AlphaFoldDB" id="A0A1G7RH39"/>
<dbReference type="PANTHER" id="PTHR30329:SF21">
    <property type="entry name" value="LIPOPROTEIN YIAD-RELATED"/>
    <property type="match status" value="1"/>
</dbReference>
<dbReference type="InterPro" id="IPR025713">
    <property type="entry name" value="MotB-like_N_dom"/>
</dbReference>
<feature type="transmembrane region" description="Helical" evidence="8">
    <location>
        <begin position="25"/>
        <end position="43"/>
    </location>
</feature>
<dbReference type="Gene3D" id="3.30.1330.60">
    <property type="entry name" value="OmpA-like domain"/>
    <property type="match status" value="1"/>
</dbReference>
<evidence type="ECO:0000259" key="9">
    <source>
        <dbReference type="PROSITE" id="PS51123"/>
    </source>
</evidence>
<keyword evidence="4 8" id="KW-0812">Transmembrane</keyword>
<dbReference type="STRING" id="284577.SAMN05216571_104255"/>
<dbReference type="GO" id="GO:0005886">
    <property type="term" value="C:plasma membrane"/>
    <property type="evidence" value="ECO:0007669"/>
    <property type="project" value="UniProtKB-SubCell"/>
</dbReference>
<evidence type="ECO:0000256" key="2">
    <source>
        <dbReference type="ARBA" id="ARBA00008914"/>
    </source>
</evidence>
<evidence type="ECO:0000256" key="5">
    <source>
        <dbReference type="ARBA" id="ARBA00022989"/>
    </source>
</evidence>
<proteinExistence type="inferred from homology"/>
<evidence type="ECO:0000256" key="1">
    <source>
        <dbReference type="ARBA" id="ARBA00004162"/>
    </source>
</evidence>
<gene>
    <name evidence="10" type="ORF">SAMN05216571_104255</name>
</gene>
<evidence type="ECO:0000256" key="6">
    <source>
        <dbReference type="ARBA" id="ARBA00023136"/>
    </source>
</evidence>
<evidence type="ECO:0000256" key="8">
    <source>
        <dbReference type="SAM" id="Phobius"/>
    </source>
</evidence>
<feature type="domain" description="OmpA-like" evidence="9">
    <location>
        <begin position="103"/>
        <end position="222"/>
    </location>
</feature>
<comment type="similarity">
    <text evidence="2">Belongs to the MotB family.</text>
</comment>
<evidence type="ECO:0000256" key="3">
    <source>
        <dbReference type="ARBA" id="ARBA00022475"/>
    </source>
</evidence>
<evidence type="ECO:0000256" key="7">
    <source>
        <dbReference type="PROSITE-ProRule" id="PRU00473"/>
    </source>
</evidence>
<dbReference type="CDD" id="cd07185">
    <property type="entry name" value="OmpA_C-like"/>
    <property type="match status" value="1"/>
</dbReference>
<keyword evidence="6 7" id="KW-0472">Membrane</keyword>
<dbReference type="OrthoDB" id="9815217at2"/>
<name>A0A1G7RH39_9GAMM</name>
<reference evidence="10 11" key="1">
    <citation type="submission" date="2016-10" db="EMBL/GenBank/DDBJ databases">
        <authorList>
            <person name="de Groot N.N."/>
        </authorList>
    </citation>
    <scope>NUCLEOTIDE SEQUENCE [LARGE SCALE GENOMIC DNA]</scope>
    <source>
        <strain evidence="10 11">BH539</strain>
    </source>
</reference>
<evidence type="ECO:0000256" key="4">
    <source>
        <dbReference type="ARBA" id="ARBA00022692"/>
    </source>
</evidence>
<comment type="subcellular location">
    <subcellularLocation>
        <location evidence="1">Cell membrane</location>
        <topology evidence="1">Single-pass membrane protein</topology>
    </subcellularLocation>
</comment>
<accession>A0A1G7RH39</accession>
<keyword evidence="5 8" id="KW-1133">Transmembrane helix</keyword>
<organism evidence="10 11">
    <name type="scientific">Onishia taeanensis</name>
    <dbReference type="NCBI Taxonomy" id="284577"/>
    <lineage>
        <taxon>Bacteria</taxon>
        <taxon>Pseudomonadati</taxon>
        <taxon>Pseudomonadota</taxon>
        <taxon>Gammaproteobacteria</taxon>
        <taxon>Oceanospirillales</taxon>
        <taxon>Halomonadaceae</taxon>
        <taxon>Onishia</taxon>
    </lineage>
</organism>
<dbReference type="Proteomes" id="UP000198641">
    <property type="component" value="Unassembled WGS sequence"/>
</dbReference>
<dbReference type="PROSITE" id="PS51123">
    <property type="entry name" value="OMPA_2"/>
    <property type="match status" value="1"/>
</dbReference>